<evidence type="ECO:0008006" key="3">
    <source>
        <dbReference type="Google" id="ProtNLM"/>
    </source>
</evidence>
<accession>A0ABW0ZPA5</accession>
<name>A0ABW0ZPA5_9ACTN</name>
<proteinExistence type="predicted"/>
<dbReference type="Gene3D" id="1.10.10.10">
    <property type="entry name" value="Winged helix-like DNA-binding domain superfamily/Winged helix DNA-binding domain"/>
    <property type="match status" value="1"/>
</dbReference>
<dbReference type="Proteomes" id="UP001596072">
    <property type="component" value="Unassembled WGS sequence"/>
</dbReference>
<sequence>MSHGRIVVHYSNGLTGATTIEEAAERLGVTVATYQRVFDELVSTGYLSARDDGSYDEQGRLL</sequence>
<gene>
    <name evidence="1" type="ORF">ACFPQB_18600</name>
</gene>
<evidence type="ECO:0000313" key="2">
    <source>
        <dbReference type="Proteomes" id="UP001596072"/>
    </source>
</evidence>
<protein>
    <recommendedName>
        <fullName evidence="3">MarR family transcriptional regulator</fullName>
    </recommendedName>
</protein>
<dbReference type="EMBL" id="JBHSNS010000011">
    <property type="protein sequence ID" value="MFC5730938.1"/>
    <property type="molecule type" value="Genomic_DNA"/>
</dbReference>
<comment type="caution">
    <text evidence="1">The sequence shown here is derived from an EMBL/GenBank/DDBJ whole genome shotgun (WGS) entry which is preliminary data.</text>
</comment>
<organism evidence="1 2">
    <name type="scientific">Nocardioides vastitatis</name>
    <dbReference type="NCBI Taxonomy" id="2568655"/>
    <lineage>
        <taxon>Bacteria</taxon>
        <taxon>Bacillati</taxon>
        <taxon>Actinomycetota</taxon>
        <taxon>Actinomycetes</taxon>
        <taxon>Propionibacteriales</taxon>
        <taxon>Nocardioidaceae</taxon>
        <taxon>Nocardioides</taxon>
    </lineage>
</organism>
<dbReference type="InterPro" id="IPR036388">
    <property type="entry name" value="WH-like_DNA-bd_sf"/>
</dbReference>
<evidence type="ECO:0000313" key="1">
    <source>
        <dbReference type="EMBL" id="MFC5730938.1"/>
    </source>
</evidence>
<reference evidence="2" key="1">
    <citation type="journal article" date="2019" name="Int. J. Syst. Evol. Microbiol.">
        <title>The Global Catalogue of Microorganisms (GCM) 10K type strain sequencing project: providing services to taxonomists for standard genome sequencing and annotation.</title>
        <authorList>
            <consortium name="The Broad Institute Genomics Platform"/>
            <consortium name="The Broad Institute Genome Sequencing Center for Infectious Disease"/>
            <person name="Wu L."/>
            <person name="Ma J."/>
        </authorList>
    </citation>
    <scope>NUCLEOTIDE SEQUENCE [LARGE SCALE GENOMIC DNA]</scope>
    <source>
        <strain evidence="2">YIM 94188</strain>
    </source>
</reference>
<keyword evidence="2" id="KW-1185">Reference proteome</keyword>
<dbReference type="RefSeq" id="WP_136431094.1">
    <property type="nucleotide sequence ID" value="NZ_JBHSNS010000011.1"/>
</dbReference>